<evidence type="ECO:0000256" key="1">
    <source>
        <dbReference type="SAM" id="MobiDB-lite"/>
    </source>
</evidence>
<sequence length="98" mass="10103">MTGGVMATEGGQTCPCSSDGHAEAGAVLSLQREVGGSRPVCHAPVCEGWTVVVNQDYLHVGCNTVLETFMVDESVSFAGTSDTPGRKSLPCDSEASIL</sequence>
<dbReference type="EMBL" id="JANPWB010000010">
    <property type="protein sequence ID" value="KAJ1143413.1"/>
    <property type="molecule type" value="Genomic_DNA"/>
</dbReference>
<dbReference type="AlphaFoldDB" id="A0AAV7QYB3"/>
<feature type="region of interest" description="Disordered" evidence="1">
    <location>
        <begin position="77"/>
        <end position="98"/>
    </location>
</feature>
<proteinExistence type="predicted"/>
<comment type="caution">
    <text evidence="2">The sequence shown here is derived from an EMBL/GenBank/DDBJ whole genome shotgun (WGS) entry which is preliminary data.</text>
</comment>
<keyword evidence="3" id="KW-1185">Reference proteome</keyword>
<evidence type="ECO:0000313" key="2">
    <source>
        <dbReference type="EMBL" id="KAJ1143413.1"/>
    </source>
</evidence>
<name>A0AAV7QYB3_PLEWA</name>
<organism evidence="2 3">
    <name type="scientific">Pleurodeles waltl</name>
    <name type="common">Iberian ribbed newt</name>
    <dbReference type="NCBI Taxonomy" id="8319"/>
    <lineage>
        <taxon>Eukaryota</taxon>
        <taxon>Metazoa</taxon>
        <taxon>Chordata</taxon>
        <taxon>Craniata</taxon>
        <taxon>Vertebrata</taxon>
        <taxon>Euteleostomi</taxon>
        <taxon>Amphibia</taxon>
        <taxon>Batrachia</taxon>
        <taxon>Caudata</taxon>
        <taxon>Salamandroidea</taxon>
        <taxon>Salamandridae</taxon>
        <taxon>Pleurodelinae</taxon>
        <taxon>Pleurodeles</taxon>
    </lineage>
</organism>
<evidence type="ECO:0000313" key="3">
    <source>
        <dbReference type="Proteomes" id="UP001066276"/>
    </source>
</evidence>
<reference evidence="2" key="1">
    <citation type="journal article" date="2022" name="bioRxiv">
        <title>Sequencing and chromosome-scale assembly of the giantPleurodeles waltlgenome.</title>
        <authorList>
            <person name="Brown T."/>
            <person name="Elewa A."/>
            <person name="Iarovenko S."/>
            <person name="Subramanian E."/>
            <person name="Araus A.J."/>
            <person name="Petzold A."/>
            <person name="Susuki M."/>
            <person name="Suzuki K.-i.T."/>
            <person name="Hayashi T."/>
            <person name="Toyoda A."/>
            <person name="Oliveira C."/>
            <person name="Osipova E."/>
            <person name="Leigh N.D."/>
            <person name="Simon A."/>
            <person name="Yun M.H."/>
        </authorList>
    </citation>
    <scope>NUCLEOTIDE SEQUENCE</scope>
    <source>
        <strain evidence="2">20211129_DDA</strain>
        <tissue evidence="2">Liver</tissue>
    </source>
</reference>
<accession>A0AAV7QYB3</accession>
<dbReference type="Proteomes" id="UP001066276">
    <property type="component" value="Chromosome 6"/>
</dbReference>
<gene>
    <name evidence="2" type="ORF">NDU88_009722</name>
</gene>
<protein>
    <submittedName>
        <fullName evidence="2">Uncharacterized protein</fullName>
    </submittedName>
</protein>